<dbReference type="EMBL" id="JAVYII010000001">
    <property type="protein sequence ID" value="MDT9591866.1"/>
    <property type="molecule type" value="Genomic_DNA"/>
</dbReference>
<evidence type="ECO:0000256" key="1">
    <source>
        <dbReference type="SAM" id="MobiDB-lite"/>
    </source>
</evidence>
<evidence type="ECO:0000256" key="2">
    <source>
        <dbReference type="SAM" id="Phobius"/>
    </source>
</evidence>
<dbReference type="Proteomes" id="UP001268542">
    <property type="component" value="Unassembled WGS sequence"/>
</dbReference>
<protein>
    <submittedName>
        <fullName evidence="3">DUF4233 domain-containing protein</fullName>
    </submittedName>
</protein>
<sequence>MSRRRGRDRAGEAGQAEEQVEPRVIEPGAPDDPERTKAPRRGMCAAVLTLQAIVMVLVAPVITQFTDVATGLAYAIGGGLAVACVLVAGMLRRPAGYTAGWVLQVVAIGLGVLVPIMFVTGALFAALWATADLMGRSIERQRAEAWAAYDAEHPQP</sequence>
<feature type="transmembrane region" description="Helical" evidence="2">
    <location>
        <begin position="101"/>
        <end position="129"/>
    </location>
</feature>
<proteinExistence type="predicted"/>
<evidence type="ECO:0000313" key="3">
    <source>
        <dbReference type="EMBL" id="MDT9591866.1"/>
    </source>
</evidence>
<dbReference type="RefSeq" id="WP_315730919.1">
    <property type="nucleotide sequence ID" value="NZ_JAVYII010000001.1"/>
</dbReference>
<reference evidence="3 4" key="1">
    <citation type="submission" date="2023-08" db="EMBL/GenBank/DDBJ databases">
        <title>Nocardioides seae sp. nov., a bacterium isolated from a soil.</title>
        <authorList>
            <person name="Wang X."/>
        </authorList>
    </citation>
    <scope>NUCLEOTIDE SEQUENCE [LARGE SCALE GENOMIC DNA]</scope>
    <source>
        <strain evidence="3 4">YZH12</strain>
    </source>
</reference>
<keyword evidence="2" id="KW-1133">Transmembrane helix</keyword>
<name>A0ABU3PRP3_9ACTN</name>
<keyword evidence="2" id="KW-0812">Transmembrane</keyword>
<feature type="region of interest" description="Disordered" evidence="1">
    <location>
        <begin position="1"/>
        <end position="38"/>
    </location>
</feature>
<keyword evidence="2" id="KW-0472">Membrane</keyword>
<gene>
    <name evidence="3" type="ORF">RDV89_02210</name>
</gene>
<comment type="caution">
    <text evidence="3">The sequence shown here is derived from an EMBL/GenBank/DDBJ whole genome shotgun (WGS) entry which is preliminary data.</text>
</comment>
<keyword evidence="4" id="KW-1185">Reference proteome</keyword>
<organism evidence="3 4">
    <name type="scientific">Nocardioides imazamoxiresistens</name>
    <dbReference type="NCBI Taxonomy" id="3231893"/>
    <lineage>
        <taxon>Bacteria</taxon>
        <taxon>Bacillati</taxon>
        <taxon>Actinomycetota</taxon>
        <taxon>Actinomycetes</taxon>
        <taxon>Propionibacteriales</taxon>
        <taxon>Nocardioidaceae</taxon>
        <taxon>Nocardioides</taxon>
    </lineage>
</organism>
<accession>A0ABU3PRP3</accession>
<evidence type="ECO:0000313" key="4">
    <source>
        <dbReference type="Proteomes" id="UP001268542"/>
    </source>
</evidence>
<dbReference type="InterPro" id="IPR025327">
    <property type="entry name" value="DUF4233"/>
</dbReference>
<dbReference type="Pfam" id="PF14017">
    <property type="entry name" value="DUF4233"/>
    <property type="match status" value="1"/>
</dbReference>
<feature type="transmembrane region" description="Helical" evidence="2">
    <location>
        <begin position="43"/>
        <end position="62"/>
    </location>
</feature>
<feature type="transmembrane region" description="Helical" evidence="2">
    <location>
        <begin position="68"/>
        <end position="89"/>
    </location>
</feature>